<feature type="coiled-coil region" evidence="3">
    <location>
        <begin position="324"/>
        <end position="351"/>
    </location>
</feature>
<dbReference type="InterPro" id="IPR000375">
    <property type="entry name" value="Dynamin_stalk"/>
</dbReference>
<dbReference type="GO" id="GO:0000266">
    <property type="term" value="P:mitochondrial fission"/>
    <property type="evidence" value="ECO:0007669"/>
    <property type="project" value="TreeGrafter"/>
</dbReference>
<protein>
    <submittedName>
        <fullName evidence="6">P-loop containing nucleoside triphosphate hydrolase protein</fullName>
    </submittedName>
</protein>
<dbReference type="AlphaFoldDB" id="A0A9P9KC64"/>
<dbReference type="GO" id="GO:0008017">
    <property type="term" value="F:microtubule binding"/>
    <property type="evidence" value="ECO:0007669"/>
    <property type="project" value="TreeGrafter"/>
</dbReference>
<dbReference type="InterPro" id="IPR022812">
    <property type="entry name" value="Dynamin"/>
</dbReference>
<dbReference type="GO" id="GO:0006897">
    <property type="term" value="P:endocytosis"/>
    <property type="evidence" value="ECO:0007669"/>
    <property type="project" value="TreeGrafter"/>
</dbReference>
<keyword evidence="1" id="KW-0547">Nucleotide-binding</keyword>
<evidence type="ECO:0000256" key="2">
    <source>
        <dbReference type="ARBA" id="ARBA00023134"/>
    </source>
</evidence>
<dbReference type="InterPro" id="IPR045063">
    <property type="entry name" value="Dynamin_N"/>
</dbReference>
<dbReference type="InterPro" id="IPR001401">
    <property type="entry name" value="Dynamin_GTPase"/>
</dbReference>
<evidence type="ECO:0000259" key="5">
    <source>
        <dbReference type="PROSITE" id="PS51388"/>
    </source>
</evidence>
<dbReference type="GO" id="GO:0016020">
    <property type="term" value="C:membrane"/>
    <property type="evidence" value="ECO:0007669"/>
    <property type="project" value="TreeGrafter"/>
</dbReference>
<dbReference type="Gene3D" id="3.40.50.300">
    <property type="entry name" value="P-loop containing nucleotide triphosphate hydrolases"/>
    <property type="match status" value="1"/>
</dbReference>
<dbReference type="SUPFAM" id="SSF52540">
    <property type="entry name" value="P-loop containing nucleoside triphosphate hydrolases"/>
    <property type="match status" value="1"/>
</dbReference>
<feature type="compositionally biased region" description="Basic and acidic residues" evidence="4">
    <location>
        <begin position="492"/>
        <end position="509"/>
    </location>
</feature>
<evidence type="ECO:0000313" key="6">
    <source>
        <dbReference type="EMBL" id="KAH7247664.1"/>
    </source>
</evidence>
<dbReference type="PANTHER" id="PTHR11566">
    <property type="entry name" value="DYNAMIN"/>
    <property type="match status" value="1"/>
</dbReference>
<keyword evidence="3" id="KW-0175">Coiled coil</keyword>
<keyword evidence="2" id="KW-0342">GTP-binding</keyword>
<dbReference type="EMBL" id="JAGMUX010000010">
    <property type="protein sequence ID" value="KAH7247664.1"/>
    <property type="molecule type" value="Genomic_DNA"/>
</dbReference>
<dbReference type="PANTHER" id="PTHR11566:SF21">
    <property type="entry name" value="DYNAMIN RELATED PROTEIN 1, ISOFORM A"/>
    <property type="match status" value="1"/>
</dbReference>
<proteinExistence type="predicted"/>
<sequence length="880" mass="100022">MSNTPIASSPPLNGLLDAYAEVFDAVDSLQEAGLKRELIPKLVVVGDQSSGKSSVLEAICKIPFPVHEDLCTRFPIELVQRKSLIESITITISVVERGLNEDTLTRFKKELAPGDSEGLTTSIQEASALILGPSATAASHRHFSMNILRITILGPEKYPLTLVDLPGFFQSSTDSQNEKDRHVVEEIVAPYLREPRNGLLLIMRASTTWATQTAPSQVACPDVDPDGERTLGIFTHLDNINSSRLVMDRFSGQTKWNPRYGWHGLKNLSDEERQRGHDRDEIEKVFFKKNWPKIESSCKGIVNLRPRLSEILAKQIRLHLGDLISEVKAEIKNLNIKIDRLGKKRTTEQEQRNYLSKMAGDFQELCTDAVSGRYGEGTASRQLQDFFYDPEDPEQRSQDKRLQAMARALGQLFVSVMIERGKKTELHESEPAKKADLSRDFLDRLSEIEAEAPAQDLEHIDDTRVSGRSERKASRSSIDGPHNSSRSYPESQKTRYSETEVPPFHKNEGAVEEDDNDERCGGHSTEAHSRRGDSRNFLPNRRPRKTEEYLDHGSTFSAPPFLREEILNEYNAFESPIKTSFNGYETQVLAEAVRWRGTESLDDVNPAMVSHLYRDQTSRWRSIAHRHLEFVWDSVTRFVHLALKHCVDSSLLLSLEDFIINDRLDKLRLSAEAKLEELLSCHEGTNPAFHDFLREFQDESLEFSNRIAPNSFYAKKTILKRVEDTLSPEVFKKILETACQTFNGKIKPKNAFADFVLCQVKEAVTGQIFKGNTQTDSSLRYMQDKERGAVRRNILMIERYYKLSLISFISYVNALVIHNGLLDRVPYEIFSHNIVSEQTAKTIADIAGEKKKDARKRLDCENKLGILKEALYTLEGFRND</sequence>
<evidence type="ECO:0000313" key="7">
    <source>
        <dbReference type="Proteomes" id="UP000720189"/>
    </source>
</evidence>
<accession>A0A9P9KC64</accession>
<dbReference type="GO" id="GO:0005739">
    <property type="term" value="C:mitochondrion"/>
    <property type="evidence" value="ECO:0007669"/>
    <property type="project" value="TreeGrafter"/>
</dbReference>
<dbReference type="GO" id="GO:0048312">
    <property type="term" value="P:intracellular distribution of mitochondria"/>
    <property type="evidence" value="ECO:0007669"/>
    <property type="project" value="TreeGrafter"/>
</dbReference>
<dbReference type="Pfam" id="PF00350">
    <property type="entry name" value="Dynamin_N"/>
    <property type="match status" value="1"/>
</dbReference>
<dbReference type="GO" id="GO:0003924">
    <property type="term" value="F:GTPase activity"/>
    <property type="evidence" value="ECO:0007669"/>
    <property type="project" value="InterPro"/>
</dbReference>
<dbReference type="RefSeq" id="XP_046048247.1">
    <property type="nucleotide sequence ID" value="XM_046200925.1"/>
</dbReference>
<dbReference type="GO" id="GO:0016559">
    <property type="term" value="P:peroxisome fission"/>
    <property type="evidence" value="ECO:0007669"/>
    <property type="project" value="TreeGrafter"/>
</dbReference>
<feature type="compositionally biased region" description="Basic and acidic residues" evidence="4">
    <location>
        <begin position="456"/>
        <end position="473"/>
    </location>
</feature>
<feature type="region of interest" description="Disordered" evidence="4">
    <location>
        <begin position="450"/>
        <end position="544"/>
    </location>
</feature>
<dbReference type="SMART" id="SM00053">
    <property type="entry name" value="DYNc"/>
    <property type="match status" value="1"/>
</dbReference>
<feature type="compositionally biased region" description="Basic and acidic residues" evidence="4">
    <location>
        <begin position="518"/>
        <end position="534"/>
    </location>
</feature>
<dbReference type="PROSITE" id="PS51388">
    <property type="entry name" value="GED"/>
    <property type="match status" value="1"/>
</dbReference>
<dbReference type="InterPro" id="IPR020850">
    <property type="entry name" value="GED_dom"/>
</dbReference>
<evidence type="ECO:0000256" key="3">
    <source>
        <dbReference type="SAM" id="Coils"/>
    </source>
</evidence>
<dbReference type="PRINTS" id="PR00195">
    <property type="entry name" value="DYNAMIN"/>
</dbReference>
<comment type="caution">
    <text evidence="6">The sequence shown here is derived from an EMBL/GenBank/DDBJ whole genome shotgun (WGS) entry which is preliminary data.</text>
</comment>
<dbReference type="Proteomes" id="UP000720189">
    <property type="component" value="Unassembled WGS sequence"/>
</dbReference>
<dbReference type="GO" id="GO:0005874">
    <property type="term" value="C:microtubule"/>
    <property type="evidence" value="ECO:0007669"/>
    <property type="project" value="TreeGrafter"/>
</dbReference>
<keyword evidence="7" id="KW-1185">Reference proteome</keyword>
<dbReference type="GO" id="GO:0005525">
    <property type="term" value="F:GTP binding"/>
    <property type="evidence" value="ECO:0007669"/>
    <property type="project" value="InterPro"/>
</dbReference>
<evidence type="ECO:0000256" key="1">
    <source>
        <dbReference type="ARBA" id="ARBA00022741"/>
    </source>
</evidence>
<name>A0A9P9KC64_FUSRE</name>
<dbReference type="OrthoDB" id="5061070at2759"/>
<gene>
    <name evidence="6" type="ORF">BKA55DRAFT_71746</name>
</gene>
<keyword evidence="6" id="KW-0378">Hydrolase</keyword>
<evidence type="ECO:0000256" key="4">
    <source>
        <dbReference type="SAM" id="MobiDB-lite"/>
    </source>
</evidence>
<dbReference type="Pfam" id="PF01031">
    <property type="entry name" value="Dynamin_M"/>
    <property type="match status" value="1"/>
</dbReference>
<dbReference type="CDD" id="cd08771">
    <property type="entry name" value="DLP_1"/>
    <property type="match status" value="1"/>
</dbReference>
<dbReference type="InterPro" id="IPR027417">
    <property type="entry name" value="P-loop_NTPase"/>
</dbReference>
<feature type="compositionally biased region" description="Polar residues" evidence="4">
    <location>
        <begin position="482"/>
        <end position="491"/>
    </location>
</feature>
<feature type="domain" description="GED" evidence="5">
    <location>
        <begin position="790"/>
        <end position="880"/>
    </location>
</feature>
<reference evidence="6" key="1">
    <citation type="journal article" date="2021" name="Nat. Commun.">
        <title>Genetic determinants of endophytism in the Arabidopsis root mycobiome.</title>
        <authorList>
            <person name="Mesny F."/>
            <person name="Miyauchi S."/>
            <person name="Thiergart T."/>
            <person name="Pickel B."/>
            <person name="Atanasova L."/>
            <person name="Karlsson M."/>
            <person name="Huettel B."/>
            <person name="Barry K.W."/>
            <person name="Haridas S."/>
            <person name="Chen C."/>
            <person name="Bauer D."/>
            <person name="Andreopoulos W."/>
            <person name="Pangilinan J."/>
            <person name="LaButti K."/>
            <person name="Riley R."/>
            <person name="Lipzen A."/>
            <person name="Clum A."/>
            <person name="Drula E."/>
            <person name="Henrissat B."/>
            <person name="Kohler A."/>
            <person name="Grigoriev I.V."/>
            <person name="Martin F.M."/>
            <person name="Hacquard S."/>
        </authorList>
    </citation>
    <scope>NUCLEOTIDE SEQUENCE</scope>
    <source>
        <strain evidence="6">MPI-CAGE-AT-0023</strain>
    </source>
</reference>
<dbReference type="GeneID" id="70230879"/>
<organism evidence="6 7">
    <name type="scientific">Fusarium redolens</name>
    <dbReference type="NCBI Taxonomy" id="48865"/>
    <lineage>
        <taxon>Eukaryota</taxon>
        <taxon>Fungi</taxon>
        <taxon>Dikarya</taxon>
        <taxon>Ascomycota</taxon>
        <taxon>Pezizomycotina</taxon>
        <taxon>Sordariomycetes</taxon>
        <taxon>Hypocreomycetidae</taxon>
        <taxon>Hypocreales</taxon>
        <taxon>Nectriaceae</taxon>
        <taxon>Fusarium</taxon>
        <taxon>Fusarium redolens species complex</taxon>
    </lineage>
</organism>